<gene>
    <name evidence="1" type="ORF">Scaly_2351400</name>
</gene>
<evidence type="ECO:0000313" key="1">
    <source>
        <dbReference type="EMBL" id="KAL0323843.1"/>
    </source>
</evidence>
<reference evidence="1" key="1">
    <citation type="submission" date="2020-06" db="EMBL/GenBank/DDBJ databases">
        <authorList>
            <person name="Li T."/>
            <person name="Hu X."/>
            <person name="Zhang T."/>
            <person name="Song X."/>
            <person name="Zhang H."/>
            <person name="Dai N."/>
            <person name="Sheng W."/>
            <person name="Hou X."/>
            <person name="Wei L."/>
        </authorList>
    </citation>
    <scope>NUCLEOTIDE SEQUENCE</scope>
    <source>
        <strain evidence="1">KEN8</strain>
        <tissue evidence="1">Leaf</tissue>
    </source>
</reference>
<proteinExistence type="predicted"/>
<accession>A0AAW2LZU3</accession>
<protein>
    <submittedName>
        <fullName evidence="1">Transcription factor R-4</fullName>
    </submittedName>
</protein>
<dbReference type="AlphaFoldDB" id="A0AAW2LZU3"/>
<name>A0AAW2LZU3_9LAMI</name>
<organism evidence="1">
    <name type="scientific">Sesamum calycinum</name>
    <dbReference type="NCBI Taxonomy" id="2727403"/>
    <lineage>
        <taxon>Eukaryota</taxon>
        <taxon>Viridiplantae</taxon>
        <taxon>Streptophyta</taxon>
        <taxon>Embryophyta</taxon>
        <taxon>Tracheophyta</taxon>
        <taxon>Spermatophyta</taxon>
        <taxon>Magnoliopsida</taxon>
        <taxon>eudicotyledons</taxon>
        <taxon>Gunneridae</taxon>
        <taxon>Pentapetalae</taxon>
        <taxon>asterids</taxon>
        <taxon>lamiids</taxon>
        <taxon>Lamiales</taxon>
        <taxon>Pedaliaceae</taxon>
        <taxon>Sesamum</taxon>
    </lineage>
</organism>
<reference evidence="1" key="2">
    <citation type="journal article" date="2024" name="Plant">
        <title>Genomic evolution and insights into agronomic trait innovations of Sesamum species.</title>
        <authorList>
            <person name="Miao H."/>
            <person name="Wang L."/>
            <person name="Qu L."/>
            <person name="Liu H."/>
            <person name="Sun Y."/>
            <person name="Le M."/>
            <person name="Wang Q."/>
            <person name="Wei S."/>
            <person name="Zheng Y."/>
            <person name="Lin W."/>
            <person name="Duan Y."/>
            <person name="Cao H."/>
            <person name="Xiong S."/>
            <person name="Wang X."/>
            <person name="Wei L."/>
            <person name="Li C."/>
            <person name="Ma Q."/>
            <person name="Ju M."/>
            <person name="Zhao R."/>
            <person name="Li G."/>
            <person name="Mu C."/>
            <person name="Tian Q."/>
            <person name="Mei H."/>
            <person name="Zhang T."/>
            <person name="Gao T."/>
            <person name="Zhang H."/>
        </authorList>
    </citation>
    <scope>NUCLEOTIDE SEQUENCE</scope>
    <source>
        <strain evidence="1">KEN8</strain>
    </source>
</reference>
<comment type="caution">
    <text evidence="1">The sequence shown here is derived from an EMBL/GenBank/DDBJ whole genome shotgun (WGS) entry which is preliminary data.</text>
</comment>
<sequence>MYAIPAVPCEPGDKFLEHDFSIDWGSFAGKEWQANSNELPDMSLLDLGQESSGMFMPSLTGRDNNEPFSTETYMEGASISMVNMVVGSDTPNPIADSDCNEGYPEDDHDGCPSENFISNSGGPPDTLLHNYSNYQLSYVQSDMLGTSFTEPLPLPTQLPPDVDPRLFEIYLCKESDCSPSGDGSNEAKRSPKRVPANDFVLAPLNDSQCCSSKEKDPAESDELKDSGALFYEPPRFPSLDIPFFSCDLIQSGTDMHQEYSPLGIRQLMISSMTPFKLWDSPSRDGSPESVLKSAAKSFTSTPSILKKRHRDLVSPLSEKRGEKKLECISKQETYSNMINNDLSELEVMFNECIDQKGAMPSLSPKSEGKCEALCMDKENVGPACGQGKHESKESILTSESRISQQEFNVNECSDKIPEHTAVAEVKTKGMRKNATDSAKEFSGILVEHDMNHLLFFSPDRFGIKGDRSIGLSARALGNQYARKIDAVSEHGASLSSAETSCLSVLCSPRLSAKKDGTNLIITTSLQSLSPSEKKAESSGKGVAFENNSIFMETPFKRSIESPSAWKSPWFINSFVPGPRVDTDITIEDIGYFMSPGDRSYDAIGLMKQLGEQTAGAFADAQKVLGDETPETLVKAKFSTNQEVEKENNCSPNSQTEHRSISASNFMAERRALDFSECGTPAKETGKFASSVGFSSPSSYLLKSCR</sequence>
<dbReference type="EMBL" id="JACGWM010000015">
    <property type="protein sequence ID" value="KAL0323843.1"/>
    <property type="molecule type" value="Genomic_DNA"/>
</dbReference>